<evidence type="ECO:0000259" key="7">
    <source>
        <dbReference type="PROSITE" id="PS50111"/>
    </source>
</evidence>
<sequence>MRTRSLQFKLGTSLVMTIAAMIVVAFIAIFNMDNAVNKLGHVISVTKAWEKQADTANLLFKRQVQEWKNVLLRGHDPEQMEKYWSRFQARQAEVQQLVSTLSSSLSTKPELQAIAQDFLRTHKKMGLQYNKGRQAYIDSGFDPKVGDAAVKGIDRAPSASMEELGNKLKTDASLDSSGADQAKVLAILMTLILSPTVLFMLNWYIRRAIIKPIQQLERGVELMNAGTFDQPIETNRRDELGDLANSMNRLRILLGGMIGRLESNCEALGEATQRLDIMSTEINRATSKQRELSDLAATSVEEMHTASNEVAANATETATSTARSETLVKSGSSAMINAQDTMTGLLERTAETDRLISQLAVETENVGSVLEVIGGIAEQTNLLALNAAIEAARAGEQGRGFSVVADEVRSLAQRTQESTVEIEAILHNIENRVKASVASMEAGRVQTESTHEYIKNADNLLAEILVSVTLINEKNHYIASAAAEQSGVSQSLAVQILDMRNLAESTSNENRDVCSLSSQLAQLAQALQGEVDHLRGRNKSTVPESLSSTPTSGAAPVSELAPPQLA</sequence>
<evidence type="ECO:0000256" key="1">
    <source>
        <dbReference type="ARBA" id="ARBA00004370"/>
    </source>
</evidence>
<dbReference type="SUPFAM" id="SSF58104">
    <property type="entry name" value="Methyl-accepting chemotaxis protein (MCP) signaling domain"/>
    <property type="match status" value="1"/>
</dbReference>
<dbReference type="PRINTS" id="PR00260">
    <property type="entry name" value="CHEMTRNSDUCR"/>
</dbReference>
<keyword evidence="10" id="KW-1185">Reference proteome</keyword>
<dbReference type="InterPro" id="IPR003660">
    <property type="entry name" value="HAMP_dom"/>
</dbReference>
<dbReference type="FunFam" id="1.10.287.950:FF:000001">
    <property type="entry name" value="Methyl-accepting chemotaxis sensory transducer"/>
    <property type="match status" value="1"/>
</dbReference>
<dbReference type="SMART" id="SM00283">
    <property type="entry name" value="MA"/>
    <property type="match status" value="1"/>
</dbReference>
<gene>
    <name evidence="9" type="ORF">IT774_13010</name>
</gene>
<evidence type="ECO:0000256" key="3">
    <source>
        <dbReference type="ARBA" id="ARBA00029447"/>
    </source>
</evidence>
<dbReference type="Pfam" id="PF00672">
    <property type="entry name" value="HAMP"/>
    <property type="match status" value="1"/>
</dbReference>
<dbReference type="GO" id="GO:0006935">
    <property type="term" value="P:chemotaxis"/>
    <property type="evidence" value="ECO:0007669"/>
    <property type="project" value="InterPro"/>
</dbReference>
<dbReference type="PROSITE" id="PS50885">
    <property type="entry name" value="HAMP"/>
    <property type="match status" value="1"/>
</dbReference>
<evidence type="ECO:0000313" key="9">
    <source>
        <dbReference type="EMBL" id="QPG05050.1"/>
    </source>
</evidence>
<keyword evidence="6" id="KW-0472">Membrane</keyword>
<dbReference type="SMART" id="SM00304">
    <property type="entry name" value="HAMP"/>
    <property type="match status" value="1"/>
</dbReference>
<dbReference type="GO" id="GO:0007165">
    <property type="term" value="P:signal transduction"/>
    <property type="evidence" value="ECO:0007669"/>
    <property type="project" value="UniProtKB-KW"/>
</dbReference>
<evidence type="ECO:0000256" key="4">
    <source>
        <dbReference type="PROSITE-ProRule" id="PRU00284"/>
    </source>
</evidence>
<accession>A0A7S9DXF3</accession>
<organism evidence="9 10">
    <name type="scientific">Salinimonas marina</name>
    <dbReference type="NCBI Taxonomy" id="2785918"/>
    <lineage>
        <taxon>Bacteria</taxon>
        <taxon>Pseudomonadati</taxon>
        <taxon>Pseudomonadota</taxon>
        <taxon>Gammaproteobacteria</taxon>
        <taxon>Alteromonadales</taxon>
        <taxon>Alteromonadaceae</taxon>
        <taxon>Alteromonas/Salinimonas group</taxon>
        <taxon>Salinimonas</taxon>
    </lineage>
</organism>
<dbReference type="InterPro" id="IPR004089">
    <property type="entry name" value="MCPsignal_dom"/>
</dbReference>
<name>A0A7S9DXF3_9ALTE</name>
<dbReference type="RefSeq" id="WP_195810141.1">
    <property type="nucleotide sequence ID" value="NZ_CP064795.1"/>
</dbReference>
<dbReference type="Pfam" id="PF00015">
    <property type="entry name" value="MCPsignal"/>
    <property type="match status" value="1"/>
</dbReference>
<dbReference type="KEGG" id="smaa:IT774_13010"/>
<evidence type="ECO:0000256" key="2">
    <source>
        <dbReference type="ARBA" id="ARBA00023224"/>
    </source>
</evidence>
<keyword evidence="6" id="KW-0812">Transmembrane</keyword>
<dbReference type="PANTHER" id="PTHR32089:SF120">
    <property type="entry name" value="METHYL-ACCEPTING CHEMOTAXIS PROTEIN TLPQ"/>
    <property type="match status" value="1"/>
</dbReference>
<feature type="compositionally biased region" description="Polar residues" evidence="5">
    <location>
        <begin position="539"/>
        <end position="552"/>
    </location>
</feature>
<dbReference type="CDD" id="cd11386">
    <property type="entry name" value="MCP_signal"/>
    <property type="match status" value="1"/>
</dbReference>
<dbReference type="Gene3D" id="1.10.287.950">
    <property type="entry name" value="Methyl-accepting chemotaxis protein"/>
    <property type="match status" value="1"/>
</dbReference>
<comment type="similarity">
    <text evidence="3">Belongs to the methyl-accepting chemotaxis (MCP) protein family.</text>
</comment>
<feature type="transmembrane region" description="Helical" evidence="6">
    <location>
        <begin position="184"/>
        <end position="205"/>
    </location>
</feature>
<dbReference type="AlphaFoldDB" id="A0A7S9DXF3"/>
<evidence type="ECO:0000256" key="6">
    <source>
        <dbReference type="SAM" id="Phobius"/>
    </source>
</evidence>
<dbReference type="PANTHER" id="PTHR32089">
    <property type="entry name" value="METHYL-ACCEPTING CHEMOTAXIS PROTEIN MCPB"/>
    <property type="match status" value="1"/>
</dbReference>
<feature type="transmembrane region" description="Helical" evidence="6">
    <location>
        <begin position="12"/>
        <end position="30"/>
    </location>
</feature>
<protein>
    <submittedName>
        <fullName evidence="9">Methyl-accepting chemotaxis protein</fullName>
    </submittedName>
</protein>
<evidence type="ECO:0000259" key="8">
    <source>
        <dbReference type="PROSITE" id="PS50885"/>
    </source>
</evidence>
<evidence type="ECO:0000313" key="10">
    <source>
        <dbReference type="Proteomes" id="UP000595095"/>
    </source>
</evidence>
<dbReference type="PROSITE" id="PS50111">
    <property type="entry name" value="CHEMOTAXIS_TRANSDUC_2"/>
    <property type="match status" value="1"/>
</dbReference>
<dbReference type="InterPro" id="IPR004090">
    <property type="entry name" value="Chemotax_Me-accpt_rcpt"/>
</dbReference>
<evidence type="ECO:0000256" key="5">
    <source>
        <dbReference type="SAM" id="MobiDB-lite"/>
    </source>
</evidence>
<feature type="region of interest" description="Disordered" evidence="5">
    <location>
        <begin position="534"/>
        <end position="566"/>
    </location>
</feature>
<proteinExistence type="inferred from homology"/>
<dbReference type="CDD" id="cd06225">
    <property type="entry name" value="HAMP"/>
    <property type="match status" value="1"/>
</dbReference>
<reference evidence="9 10" key="1">
    <citation type="submission" date="2020-11" db="EMBL/GenBank/DDBJ databases">
        <title>Complete genome sequence for Salinimonas sp. strain G2-b.</title>
        <authorList>
            <person name="Park S.-J."/>
        </authorList>
    </citation>
    <scope>NUCLEOTIDE SEQUENCE [LARGE SCALE GENOMIC DNA]</scope>
    <source>
        <strain evidence="9 10">G2-b</strain>
    </source>
</reference>
<feature type="domain" description="Methyl-accepting transducer" evidence="7">
    <location>
        <begin position="264"/>
        <end position="500"/>
    </location>
</feature>
<feature type="domain" description="HAMP" evidence="8">
    <location>
        <begin position="207"/>
        <end position="259"/>
    </location>
</feature>
<keyword evidence="6" id="KW-1133">Transmembrane helix</keyword>
<comment type="subcellular location">
    <subcellularLocation>
        <location evidence="1">Membrane</location>
    </subcellularLocation>
</comment>
<dbReference type="EMBL" id="CP064795">
    <property type="protein sequence ID" value="QPG05050.1"/>
    <property type="molecule type" value="Genomic_DNA"/>
</dbReference>
<dbReference type="GO" id="GO:0016020">
    <property type="term" value="C:membrane"/>
    <property type="evidence" value="ECO:0007669"/>
    <property type="project" value="UniProtKB-SubCell"/>
</dbReference>
<keyword evidence="2 4" id="KW-0807">Transducer</keyword>
<dbReference type="Proteomes" id="UP000595095">
    <property type="component" value="Chromosome"/>
</dbReference>
<dbReference type="GO" id="GO:0004888">
    <property type="term" value="F:transmembrane signaling receptor activity"/>
    <property type="evidence" value="ECO:0007669"/>
    <property type="project" value="InterPro"/>
</dbReference>